<proteinExistence type="predicted"/>
<keyword evidence="2" id="KW-1185">Reference proteome</keyword>
<reference evidence="1" key="1">
    <citation type="submission" date="2020-05" db="EMBL/GenBank/DDBJ databases">
        <title>WGS assembly of Panicum virgatum.</title>
        <authorList>
            <person name="Lovell J.T."/>
            <person name="Jenkins J."/>
            <person name="Shu S."/>
            <person name="Juenger T.E."/>
            <person name="Schmutz J."/>
        </authorList>
    </citation>
    <scope>NUCLEOTIDE SEQUENCE</scope>
    <source>
        <strain evidence="1">AP13</strain>
    </source>
</reference>
<sequence length="88" mass="9499">MRPIKMKGGGAGRGILMEKLSPSLAAGCTWRASEDGRRRHGLAFSSSLDLFLGLCSALVQLPTLAPCRRWTVGLKMTGERASPPAWCR</sequence>
<gene>
    <name evidence="1" type="ORF">PVAP13_3NG140940</name>
</gene>
<accession>A0A8T0UBP5</accession>
<dbReference type="EMBL" id="CM029042">
    <property type="protein sequence ID" value="KAG2619325.1"/>
    <property type="molecule type" value="Genomic_DNA"/>
</dbReference>
<evidence type="ECO:0000313" key="2">
    <source>
        <dbReference type="Proteomes" id="UP000823388"/>
    </source>
</evidence>
<dbReference type="AlphaFoldDB" id="A0A8T0UBP5"/>
<evidence type="ECO:0000313" key="1">
    <source>
        <dbReference type="EMBL" id="KAG2619325.1"/>
    </source>
</evidence>
<comment type="caution">
    <text evidence="1">The sequence shown here is derived from an EMBL/GenBank/DDBJ whole genome shotgun (WGS) entry which is preliminary data.</text>
</comment>
<name>A0A8T0UBP5_PANVG</name>
<organism evidence="1 2">
    <name type="scientific">Panicum virgatum</name>
    <name type="common">Blackwell switchgrass</name>
    <dbReference type="NCBI Taxonomy" id="38727"/>
    <lineage>
        <taxon>Eukaryota</taxon>
        <taxon>Viridiplantae</taxon>
        <taxon>Streptophyta</taxon>
        <taxon>Embryophyta</taxon>
        <taxon>Tracheophyta</taxon>
        <taxon>Spermatophyta</taxon>
        <taxon>Magnoliopsida</taxon>
        <taxon>Liliopsida</taxon>
        <taxon>Poales</taxon>
        <taxon>Poaceae</taxon>
        <taxon>PACMAD clade</taxon>
        <taxon>Panicoideae</taxon>
        <taxon>Panicodae</taxon>
        <taxon>Paniceae</taxon>
        <taxon>Panicinae</taxon>
        <taxon>Panicum</taxon>
        <taxon>Panicum sect. Hiantes</taxon>
    </lineage>
</organism>
<dbReference type="Proteomes" id="UP000823388">
    <property type="component" value="Chromosome 3N"/>
</dbReference>
<protein>
    <submittedName>
        <fullName evidence="1">Uncharacterized protein</fullName>
    </submittedName>
</protein>